<dbReference type="RefSeq" id="WP_343798439.1">
    <property type="nucleotide sequence ID" value="NZ_BAAADJ010000019.1"/>
</dbReference>
<proteinExistence type="predicted"/>
<dbReference type="PROSITE" id="PS50965">
    <property type="entry name" value="NERD"/>
    <property type="match status" value="1"/>
</dbReference>
<name>A0ABN0W7W4_9BACI</name>
<evidence type="ECO:0000313" key="2">
    <source>
        <dbReference type="EMBL" id="GAA0328352.1"/>
    </source>
</evidence>
<dbReference type="Pfam" id="PF08378">
    <property type="entry name" value="NERD"/>
    <property type="match status" value="1"/>
</dbReference>
<accession>A0ABN0W7W4</accession>
<dbReference type="Proteomes" id="UP001500782">
    <property type="component" value="Unassembled WGS sequence"/>
</dbReference>
<dbReference type="EMBL" id="BAAADJ010000019">
    <property type="protein sequence ID" value="GAA0328352.1"/>
    <property type="molecule type" value="Genomic_DNA"/>
</dbReference>
<feature type="domain" description="NERD" evidence="1">
    <location>
        <begin position="38"/>
        <end position="149"/>
    </location>
</feature>
<evidence type="ECO:0000259" key="1">
    <source>
        <dbReference type="PROSITE" id="PS50965"/>
    </source>
</evidence>
<evidence type="ECO:0000313" key="3">
    <source>
        <dbReference type="Proteomes" id="UP001500782"/>
    </source>
</evidence>
<organism evidence="2 3">
    <name type="scientific">Bacillus carboniphilus</name>
    <dbReference type="NCBI Taxonomy" id="86663"/>
    <lineage>
        <taxon>Bacteria</taxon>
        <taxon>Bacillati</taxon>
        <taxon>Bacillota</taxon>
        <taxon>Bacilli</taxon>
        <taxon>Bacillales</taxon>
        <taxon>Bacillaceae</taxon>
        <taxon>Bacillus</taxon>
    </lineage>
</organism>
<gene>
    <name evidence="2" type="ORF">GCM10008967_18560</name>
</gene>
<dbReference type="InterPro" id="IPR011528">
    <property type="entry name" value="NERD"/>
</dbReference>
<comment type="caution">
    <text evidence="2">The sequence shown here is derived from an EMBL/GenBank/DDBJ whole genome shotgun (WGS) entry which is preliminary data.</text>
</comment>
<sequence length="308" mass="36263">MQDLKPLVPSDELRIYRVLDGRNSLSEKDKQQLWKLERGFEGEMEFSRLVMERDIEGILLNDLLYEYKGSLFQVDKLLLINNSILLLDIKNHEDDYIIKEGKWHNERTGQDIRNPVEQLNRCETLLTNLLQDLGNKNALESSLVFVNPEFFLYNAPVDQPIIFPSQINRFLNKLQKKSLSVKKSQFILAEKLISLCKKENPFTRVPPYNFEELKKGVLCERCRRFMRKLRGRTLVCDGCGSLERVESAIVRGVKEFVLLFPEKKVTTNHIYEWCKVVESKHTIRRVLSEHFEVVGKWKSTHFIEKMEE</sequence>
<protein>
    <recommendedName>
        <fullName evidence="1">NERD domain-containing protein</fullName>
    </recommendedName>
</protein>
<reference evidence="2 3" key="1">
    <citation type="journal article" date="2019" name="Int. J. Syst. Evol. Microbiol.">
        <title>The Global Catalogue of Microorganisms (GCM) 10K type strain sequencing project: providing services to taxonomists for standard genome sequencing and annotation.</title>
        <authorList>
            <consortium name="The Broad Institute Genomics Platform"/>
            <consortium name="The Broad Institute Genome Sequencing Center for Infectious Disease"/>
            <person name="Wu L."/>
            <person name="Ma J."/>
        </authorList>
    </citation>
    <scope>NUCLEOTIDE SEQUENCE [LARGE SCALE GENOMIC DNA]</scope>
    <source>
        <strain evidence="2 3">JCM 9731</strain>
    </source>
</reference>
<keyword evidence="3" id="KW-1185">Reference proteome</keyword>